<accession>A0A1H9Q9Z2</accession>
<dbReference type="Proteomes" id="UP000182841">
    <property type="component" value="Unassembled WGS sequence"/>
</dbReference>
<dbReference type="AlphaFoldDB" id="A0A1H9Q9Z2"/>
<feature type="region of interest" description="Disordered" evidence="1">
    <location>
        <begin position="139"/>
        <end position="201"/>
    </location>
</feature>
<feature type="region of interest" description="Disordered" evidence="1">
    <location>
        <begin position="67"/>
        <end position="100"/>
    </location>
</feature>
<name>A0A1H9Q9Z2_9ACTN</name>
<reference evidence="3" key="1">
    <citation type="submission" date="2016-10" db="EMBL/GenBank/DDBJ databases">
        <authorList>
            <person name="Varghese N."/>
            <person name="Submissions S."/>
        </authorList>
    </citation>
    <scope>NUCLEOTIDE SEQUENCE [LARGE SCALE GENOMIC DNA]</scope>
    <source>
        <strain evidence="3">CGMCC 4.6825</strain>
    </source>
</reference>
<organism evidence="2 3">
    <name type="scientific">Streptomyces qinglanensis</name>
    <dbReference type="NCBI Taxonomy" id="943816"/>
    <lineage>
        <taxon>Bacteria</taxon>
        <taxon>Bacillati</taxon>
        <taxon>Actinomycetota</taxon>
        <taxon>Actinomycetes</taxon>
        <taxon>Kitasatosporales</taxon>
        <taxon>Streptomycetaceae</taxon>
        <taxon>Streptomyces</taxon>
    </lineage>
</organism>
<sequence length="267" mass="27783">MRVVRETAVLRDTGCCAPGVWPCAHACACPARKGRGSIGAAWVGPLHKESVGWGTPPSHSPRAAVRAGRRATRFPARQRDGSGAGFGNREPAGPHARSSYAAVPDGAPAILCRGPFAPARTWAFRRGVRAARKVPRRAVRCAAPDRPPAAGCRGRPSAGAARRSGAPAGCRVPARPDADRCAGGRSPHGRRPGTRSAGATGDRVPPLSLLCSACATGPCALRARPVRIAWGYRARPCCLRYAVRSGLPGGVSGKVPPDCRSRSYLAE</sequence>
<gene>
    <name evidence="2" type="ORF">SAMN05421870_102557</name>
</gene>
<evidence type="ECO:0000313" key="3">
    <source>
        <dbReference type="Proteomes" id="UP000182841"/>
    </source>
</evidence>
<evidence type="ECO:0000313" key="2">
    <source>
        <dbReference type="EMBL" id="SER57264.1"/>
    </source>
</evidence>
<protein>
    <submittedName>
        <fullName evidence="2">Uncharacterized protein</fullName>
    </submittedName>
</protein>
<proteinExistence type="predicted"/>
<feature type="compositionally biased region" description="Low complexity" evidence="1">
    <location>
        <begin position="140"/>
        <end position="171"/>
    </location>
</feature>
<evidence type="ECO:0000256" key="1">
    <source>
        <dbReference type="SAM" id="MobiDB-lite"/>
    </source>
</evidence>
<dbReference type="EMBL" id="FOGO01000002">
    <property type="protein sequence ID" value="SER57264.1"/>
    <property type="molecule type" value="Genomic_DNA"/>
</dbReference>
<keyword evidence="3" id="KW-1185">Reference proteome</keyword>